<dbReference type="InterPro" id="IPR009100">
    <property type="entry name" value="AcylCoA_DH/oxidase_NM_dom_sf"/>
</dbReference>
<evidence type="ECO:0000256" key="2">
    <source>
        <dbReference type="ARBA" id="ARBA00009347"/>
    </source>
</evidence>
<comment type="similarity">
    <text evidence="2">Belongs to the acyl-CoA dehydrogenase family.</text>
</comment>
<keyword evidence="9" id="KW-1185">Reference proteome</keyword>
<dbReference type="GO" id="GO:0050660">
    <property type="term" value="F:flavin adenine dinucleotide binding"/>
    <property type="evidence" value="ECO:0007669"/>
    <property type="project" value="InterPro"/>
</dbReference>
<dbReference type="InterPro" id="IPR046373">
    <property type="entry name" value="Acyl-CoA_Oxase/DH_mid-dom_sf"/>
</dbReference>
<dbReference type="Gene3D" id="1.10.540.10">
    <property type="entry name" value="Acyl-CoA dehydrogenase/oxidase, N-terminal domain"/>
    <property type="match status" value="1"/>
</dbReference>
<dbReference type="AlphaFoldDB" id="A0A7C9KX49"/>
<comment type="cofactor">
    <cofactor evidence="1">
        <name>FAD</name>
        <dbReference type="ChEBI" id="CHEBI:57692"/>
    </cofactor>
</comment>
<organism evidence="8 9">
    <name type="scientific">Sandarakinorhabdus fusca</name>
    <dbReference type="NCBI Taxonomy" id="1439888"/>
    <lineage>
        <taxon>Bacteria</taxon>
        <taxon>Pseudomonadati</taxon>
        <taxon>Pseudomonadota</taxon>
        <taxon>Alphaproteobacteria</taxon>
        <taxon>Sphingomonadales</taxon>
        <taxon>Sphingosinicellaceae</taxon>
        <taxon>Sandarakinorhabdus</taxon>
    </lineage>
</organism>
<feature type="domain" description="Acyl-CoA dehydrogenase/oxidase N-terminal" evidence="7">
    <location>
        <begin position="25"/>
        <end position="138"/>
    </location>
</feature>
<feature type="domain" description="Acyl-CoA dehydrogenase/oxidase C-terminal" evidence="6">
    <location>
        <begin position="249"/>
        <end position="374"/>
    </location>
</feature>
<evidence type="ECO:0000256" key="4">
    <source>
        <dbReference type="ARBA" id="ARBA00022827"/>
    </source>
</evidence>
<reference evidence="8 9" key="1">
    <citation type="submission" date="2019-09" db="EMBL/GenBank/DDBJ databases">
        <title>Polymorphobacter sp. isolated from a lake in China.</title>
        <authorList>
            <person name="Liu Z."/>
        </authorList>
    </citation>
    <scope>NUCLEOTIDE SEQUENCE [LARGE SCALE GENOMIC DNA]</scope>
    <source>
        <strain evidence="8 9">D40P</strain>
    </source>
</reference>
<dbReference type="Pfam" id="PF00441">
    <property type="entry name" value="Acyl-CoA_dh_1"/>
    <property type="match status" value="1"/>
</dbReference>
<gene>
    <name evidence="8" type="ORF">F3168_07890</name>
</gene>
<dbReference type="PANTHER" id="PTHR43884">
    <property type="entry name" value="ACYL-COA DEHYDROGENASE"/>
    <property type="match status" value="1"/>
</dbReference>
<dbReference type="InterPro" id="IPR036250">
    <property type="entry name" value="AcylCo_DH-like_C"/>
</dbReference>
<evidence type="ECO:0000259" key="7">
    <source>
        <dbReference type="Pfam" id="PF02771"/>
    </source>
</evidence>
<dbReference type="PANTHER" id="PTHR43884:SF20">
    <property type="entry name" value="ACYL-COA DEHYDROGENASE FADE28"/>
    <property type="match status" value="1"/>
</dbReference>
<dbReference type="EMBL" id="WIOL01000002">
    <property type="protein sequence ID" value="MQT17182.1"/>
    <property type="molecule type" value="Genomic_DNA"/>
</dbReference>
<dbReference type="Proteomes" id="UP000481327">
    <property type="component" value="Unassembled WGS sequence"/>
</dbReference>
<dbReference type="SUPFAM" id="SSF56645">
    <property type="entry name" value="Acyl-CoA dehydrogenase NM domain-like"/>
    <property type="match status" value="1"/>
</dbReference>
<dbReference type="InterPro" id="IPR037069">
    <property type="entry name" value="AcylCoA_DH/ox_N_sf"/>
</dbReference>
<evidence type="ECO:0000313" key="8">
    <source>
        <dbReference type="EMBL" id="MQT17182.1"/>
    </source>
</evidence>
<evidence type="ECO:0000313" key="9">
    <source>
        <dbReference type="Proteomes" id="UP000481327"/>
    </source>
</evidence>
<dbReference type="SUPFAM" id="SSF47203">
    <property type="entry name" value="Acyl-CoA dehydrogenase C-terminal domain-like"/>
    <property type="match status" value="1"/>
</dbReference>
<proteinExistence type="inferred from homology"/>
<comment type="caution">
    <text evidence="8">The sequence shown here is derived from an EMBL/GenBank/DDBJ whole genome shotgun (WGS) entry which is preliminary data.</text>
</comment>
<accession>A0A7C9KX49</accession>
<protein>
    <recommendedName>
        <fullName evidence="10">Acyl-CoA dehydrogenase</fullName>
    </recommendedName>
</protein>
<evidence type="ECO:0000256" key="1">
    <source>
        <dbReference type="ARBA" id="ARBA00001974"/>
    </source>
</evidence>
<sequence length="384" mass="39728">MARLFRPCRVLAANADGARMNFDPTEDQALLKAAVERFVSDSYGTDLTARRAARLAETGFSATHWARLAATGVLALPVSAAHGGLGAGRVELMLAMEALGRGLIAEPVLEAAIAAALLDAAGTPAQQADVLAPLIAGDRLVALAHAERDARHNLAHVGATARAVGADVLIDGTKIAVLAGGAADTLIVSAQTADGIGFWLAPAAAPGVDRRRYRLADGSVAAEITLRQVTVAADARLAGGVAKLWPVVAMARLAAAAEMLGIMTLLFDTTLAYVKTRTQFGQPLGAFQVIQHRMTDAYVLVEQARSQVFRAALAPDADFARAAAGAKAYVAEAALAVAHTAVQLHGGMGVTDELVIGHGLKRIRVLALTFGDANAAIDDYRQAA</sequence>
<dbReference type="Gene3D" id="2.40.110.10">
    <property type="entry name" value="Butyryl-CoA Dehydrogenase, subunit A, domain 2"/>
    <property type="match status" value="1"/>
</dbReference>
<evidence type="ECO:0000256" key="3">
    <source>
        <dbReference type="ARBA" id="ARBA00022630"/>
    </source>
</evidence>
<dbReference type="OrthoDB" id="7328575at2"/>
<keyword evidence="5" id="KW-0560">Oxidoreductase</keyword>
<evidence type="ECO:0008006" key="10">
    <source>
        <dbReference type="Google" id="ProtNLM"/>
    </source>
</evidence>
<evidence type="ECO:0000259" key="6">
    <source>
        <dbReference type="Pfam" id="PF00441"/>
    </source>
</evidence>
<dbReference type="InterPro" id="IPR013786">
    <property type="entry name" value="AcylCoA_DH/ox_N"/>
</dbReference>
<dbReference type="InterPro" id="IPR009075">
    <property type="entry name" value="AcylCo_DH/oxidase_C"/>
</dbReference>
<dbReference type="Pfam" id="PF02771">
    <property type="entry name" value="Acyl-CoA_dh_N"/>
    <property type="match status" value="1"/>
</dbReference>
<dbReference type="Gene3D" id="1.20.140.10">
    <property type="entry name" value="Butyryl-CoA Dehydrogenase, subunit A, domain 3"/>
    <property type="match status" value="1"/>
</dbReference>
<evidence type="ECO:0000256" key="5">
    <source>
        <dbReference type="ARBA" id="ARBA00023002"/>
    </source>
</evidence>
<dbReference type="GO" id="GO:0003995">
    <property type="term" value="F:acyl-CoA dehydrogenase activity"/>
    <property type="evidence" value="ECO:0007669"/>
    <property type="project" value="TreeGrafter"/>
</dbReference>
<keyword evidence="4" id="KW-0274">FAD</keyword>
<dbReference type="CDD" id="cd00567">
    <property type="entry name" value="ACAD"/>
    <property type="match status" value="1"/>
</dbReference>
<keyword evidence="3" id="KW-0285">Flavoprotein</keyword>
<name>A0A7C9KX49_9SPHN</name>